<evidence type="ECO:0000313" key="2">
    <source>
        <dbReference type="Proteomes" id="UP000637628"/>
    </source>
</evidence>
<comment type="caution">
    <text evidence="1">The sequence shown here is derived from an EMBL/GenBank/DDBJ whole genome shotgun (WGS) entry which is preliminary data.</text>
</comment>
<proteinExistence type="predicted"/>
<dbReference type="RefSeq" id="WP_203728879.1">
    <property type="nucleotide sequence ID" value="NZ_BAAATX010000010.1"/>
</dbReference>
<dbReference type="Proteomes" id="UP000637628">
    <property type="component" value="Unassembled WGS sequence"/>
</dbReference>
<sequence length="202" mass="20672">MRTVLVRLVQVALAVVVAFAGYHLYQDTTSAQTHHRAAMAVMAASISDYSVLGPTGLGRLKLGMSPADAGAAKLVTIDPDWTKTGTAKCLAVSSHGNRAHFARDHGLAAITAASTVRTPEGIGVGASVADVSRAYPKLSLPGTTTAEQQEQLVGYLVASAPGNPAANYVFVFHAGGGGPKPAKVQTVALALAAQDDQCTVAH</sequence>
<protein>
    <submittedName>
        <fullName evidence="1">Uncharacterized protein</fullName>
    </submittedName>
</protein>
<name>A0ABQ3YZY8_9ACTN</name>
<dbReference type="EMBL" id="BOML01000036">
    <property type="protein sequence ID" value="GIE03157.1"/>
    <property type="molecule type" value="Genomic_DNA"/>
</dbReference>
<keyword evidence="2" id="KW-1185">Reference proteome</keyword>
<organism evidence="1 2">
    <name type="scientific">Paractinoplanes durhamensis</name>
    <dbReference type="NCBI Taxonomy" id="113563"/>
    <lineage>
        <taxon>Bacteria</taxon>
        <taxon>Bacillati</taxon>
        <taxon>Actinomycetota</taxon>
        <taxon>Actinomycetes</taxon>
        <taxon>Micromonosporales</taxon>
        <taxon>Micromonosporaceae</taxon>
        <taxon>Paractinoplanes</taxon>
    </lineage>
</organism>
<accession>A0ABQ3YZY8</accession>
<evidence type="ECO:0000313" key="1">
    <source>
        <dbReference type="EMBL" id="GIE03157.1"/>
    </source>
</evidence>
<gene>
    <name evidence="1" type="ORF">Adu01nite_45070</name>
</gene>
<reference evidence="1 2" key="1">
    <citation type="submission" date="2021-01" db="EMBL/GenBank/DDBJ databases">
        <title>Whole genome shotgun sequence of Actinoplanes durhamensis NBRC 14914.</title>
        <authorList>
            <person name="Komaki H."/>
            <person name="Tamura T."/>
        </authorList>
    </citation>
    <scope>NUCLEOTIDE SEQUENCE [LARGE SCALE GENOMIC DNA]</scope>
    <source>
        <strain evidence="1 2">NBRC 14914</strain>
    </source>
</reference>